<evidence type="ECO:0000256" key="3">
    <source>
        <dbReference type="ARBA" id="ARBA00022448"/>
    </source>
</evidence>
<dbReference type="GO" id="GO:0005886">
    <property type="term" value="C:plasma membrane"/>
    <property type="evidence" value="ECO:0007669"/>
    <property type="project" value="UniProtKB-SubCell"/>
</dbReference>
<evidence type="ECO:0000256" key="1">
    <source>
        <dbReference type="ARBA" id="ARBA00004651"/>
    </source>
</evidence>
<reference evidence="10" key="1">
    <citation type="submission" date="2015-12" db="EMBL/GenBank/DDBJ databases">
        <title>Complete genome sequences of two moderately thermophilic Paenibacillus species.</title>
        <authorList>
            <person name="Butler R.III."/>
            <person name="Wang J."/>
            <person name="Stark B.C."/>
            <person name="Pombert J.-F."/>
        </authorList>
    </citation>
    <scope>NUCLEOTIDE SEQUENCE [LARGE SCALE GENOMIC DNA]</scope>
    <source>
        <strain evidence="10">32O-Y</strain>
    </source>
</reference>
<dbReference type="OrthoDB" id="9808458at2"/>
<evidence type="ECO:0000313" key="10">
    <source>
        <dbReference type="Proteomes" id="UP000061660"/>
    </source>
</evidence>
<dbReference type="AlphaFoldDB" id="A0A0U2UD35"/>
<dbReference type="KEGG" id="pnp:IJ22_38540"/>
<name>A0A0U2UD35_9BACL</name>
<dbReference type="STRING" id="162209.IJ22_38540"/>
<comment type="similarity">
    <text evidence="2 8">Belongs to the nucleobase:cation symporter-2 (NCS2) (TC 2.A.40) family. Azg-like subfamily.</text>
</comment>
<comment type="subcellular location">
    <subcellularLocation>
        <location evidence="1 8">Cell membrane</location>
        <topology evidence="1 8">Multi-pass membrane protein</topology>
    </subcellularLocation>
</comment>
<evidence type="ECO:0000256" key="7">
    <source>
        <dbReference type="ARBA" id="ARBA00023136"/>
    </source>
</evidence>
<keyword evidence="5 8" id="KW-0812">Transmembrane</keyword>
<keyword evidence="6 8" id="KW-1133">Transmembrane helix</keyword>
<keyword evidence="4 8" id="KW-1003">Cell membrane</keyword>
<dbReference type="PANTHER" id="PTHR43337">
    <property type="entry name" value="XANTHINE/URACIL PERMEASE C887.17-RELATED"/>
    <property type="match status" value="1"/>
</dbReference>
<dbReference type="InterPro" id="IPR006043">
    <property type="entry name" value="NCS2"/>
</dbReference>
<dbReference type="PANTHER" id="PTHR43337:SF1">
    <property type="entry name" value="XANTHINE_URACIL PERMEASE C887.17-RELATED"/>
    <property type="match status" value="1"/>
</dbReference>
<keyword evidence="7 8" id="KW-0472">Membrane</keyword>
<sequence>MDRFFKLKENGTTVRTEIMAGLTTFMTMAYILAVNPNILSAFGSGATGMDWTAVFLATAIAAGVMTIAMGLFVNFPVALAPGMGLNAYFATVILASQGQFTYQMALAAVFISGIIFIILTVTKVRQMLLVAVPDSLKHAITVGIGLFITIIGLKNSGLLAVAVEAANDIPKGKYTELLSFETVFHLGDVHNANVLLCIIGIALISILMVLKVRGAILFGILLTTVAGLFMSNPDGSPVVSLATLTSGETTWVPDMSKLAFAHFDFAGVMNAGIISVILTFTFVELFDTFGTLVGTANRAGFMKNKEEGNKKVGKAMMVDAIGVSGGALVGTSTVTAYVESAAGVAEGGRTGLTAVTTGVCFLLALFLAPIAALIPGSATAAALIVVGVLMMQSVREIEFQDLVYGIPAFLTVTMMPFTYNIANGISFGIVAYVLLATVARLSGQGKYKVHWLMWILAILIIARYIFLGGH</sequence>
<evidence type="ECO:0000256" key="5">
    <source>
        <dbReference type="ARBA" id="ARBA00022692"/>
    </source>
</evidence>
<dbReference type="Pfam" id="PF00860">
    <property type="entry name" value="Xan_ur_permease"/>
    <property type="match status" value="1"/>
</dbReference>
<dbReference type="RefSeq" id="WP_062411059.1">
    <property type="nucleotide sequence ID" value="NZ_BJCS01000005.1"/>
</dbReference>
<keyword evidence="3 8" id="KW-0813">Transport</keyword>
<gene>
    <name evidence="9" type="ORF">IJ22_38540</name>
</gene>
<dbReference type="InterPro" id="IPR026033">
    <property type="entry name" value="Azg-like_bact_archaea"/>
</dbReference>
<organism evidence="9 10">
    <name type="scientific">Paenibacillus naphthalenovorans</name>
    <dbReference type="NCBI Taxonomy" id="162209"/>
    <lineage>
        <taxon>Bacteria</taxon>
        <taxon>Bacillati</taxon>
        <taxon>Bacillota</taxon>
        <taxon>Bacilli</taxon>
        <taxon>Bacillales</taxon>
        <taxon>Paenibacillaceae</taxon>
        <taxon>Paenibacillus</taxon>
    </lineage>
</organism>
<evidence type="ECO:0000256" key="6">
    <source>
        <dbReference type="ARBA" id="ARBA00022989"/>
    </source>
</evidence>
<dbReference type="Proteomes" id="UP000061660">
    <property type="component" value="Chromosome"/>
</dbReference>
<dbReference type="PATRIC" id="fig|162209.4.peg.4104"/>
<evidence type="ECO:0000256" key="4">
    <source>
        <dbReference type="ARBA" id="ARBA00022475"/>
    </source>
</evidence>
<evidence type="ECO:0000256" key="8">
    <source>
        <dbReference type="PIRNR" id="PIRNR005353"/>
    </source>
</evidence>
<evidence type="ECO:0000256" key="2">
    <source>
        <dbReference type="ARBA" id="ARBA00005697"/>
    </source>
</evidence>
<reference evidence="9 10" key="2">
    <citation type="journal article" date="2016" name="Genome Announc.">
        <title>Complete Genome Sequences of Two Interactive Moderate Thermophiles, Paenibacillus napthalenovorans 32O-Y and Paenibacillus sp. 32O-W.</title>
        <authorList>
            <person name="Butler R.R.III."/>
            <person name="Wang J."/>
            <person name="Stark B.C."/>
            <person name="Pombert J.F."/>
        </authorList>
    </citation>
    <scope>NUCLEOTIDE SEQUENCE [LARGE SCALE GENOMIC DNA]</scope>
    <source>
        <strain evidence="9 10">32O-Y</strain>
    </source>
</reference>
<accession>A0A0U2UD35</accession>
<dbReference type="PIRSF" id="PIRSF005353">
    <property type="entry name" value="PbuG"/>
    <property type="match status" value="1"/>
</dbReference>
<dbReference type="GO" id="GO:0005345">
    <property type="term" value="F:purine nucleobase transmembrane transporter activity"/>
    <property type="evidence" value="ECO:0007669"/>
    <property type="project" value="TreeGrafter"/>
</dbReference>
<dbReference type="EMBL" id="CP013652">
    <property type="protein sequence ID" value="ALS24185.1"/>
    <property type="molecule type" value="Genomic_DNA"/>
</dbReference>
<evidence type="ECO:0000313" key="9">
    <source>
        <dbReference type="EMBL" id="ALS24185.1"/>
    </source>
</evidence>
<dbReference type="InterPro" id="IPR045018">
    <property type="entry name" value="Azg-like"/>
</dbReference>
<keyword evidence="10" id="KW-1185">Reference proteome</keyword>
<protein>
    <submittedName>
        <fullName evidence="9">Guanine permease</fullName>
    </submittedName>
</protein>
<proteinExistence type="inferred from homology"/>